<organism evidence="1">
    <name type="scientific">viral metagenome</name>
    <dbReference type="NCBI Taxonomy" id="1070528"/>
    <lineage>
        <taxon>unclassified sequences</taxon>
        <taxon>metagenomes</taxon>
        <taxon>organismal metagenomes</taxon>
    </lineage>
</organism>
<name>A0A6C0BJF0_9ZZZZ</name>
<proteinExistence type="predicted"/>
<reference evidence="1" key="1">
    <citation type="journal article" date="2020" name="Nature">
        <title>Giant virus diversity and host interactions through global metagenomics.</title>
        <authorList>
            <person name="Schulz F."/>
            <person name="Roux S."/>
            <person name="Paez-Espino D."/>
            <person name="Jungbluth S."/>
            <person name="Walsh D.A."/>
            <person name="Denef V.J."/>
            <person name="McMahon K.D."/>
            <person name="Konstantinidis K.T."/>
            <person name="Eloe-Fadrosh E.A."/>
            <person name="Kyrpides N.C."/>
            <person name="Woyke T."/>
        </authorList>
    </citation>
    <scope>NUCLEOTIDE SEQUENCE</scope>
    <source>
        <strain evidence="1">GVMAG-M-3300013285-6</strain>
    </source>
</reference>
<evidence type="ECO:0008006" key="2">
    <source>
        <dbReference type="Google" id="ProtNLM"/>
    </source>
</evidence>
<sequence length="343" mass="39162">MNPWRIWGWPLYSNTFSYINNGFFRALKHMGHDVEWLDDTVENGLGSFAAGTIFLLEGQVDIHVPKRADCFYILHCCEKKKYLAAGIPESNILCYNVLDYRQGKLYGPSMVGEEVDGRWWNRFMSYDVPETVRLAVDNWTPGRNGEGNSLHFPWATDLLPSEIDFNMQNLEKIAAIPKTGVHFTGYNISIQCEYERLVRDHFGLPYTSLGGYEHRNVSIEENIYRTQSSLFAPAVQPDYQQGCGYLPCRIFKNLSYGAFGVTNNPGVADFFKDYLGGAIVYDLDLVSLTQKAIARAGARDFEGERKAMRFIRDEHTYINRVNALKAGFRHHWALLGITPLLLQ</sequence>
<dbReference type="AlphaFoldDB" id="A0A6C0BJF0"/>
<evidence type="ECO:0000313" key="1">
    <source>
        <dbReference type="EMBL" id="QHS92142.1"/>
    </source>
</evidence>
<accession>A0A6C0BJF0</accession>
<protein>
    <recommendedName>
        <fullName evidence="2">Glycosyltransferase</fullName>
    </recommendedName>
</protein>
<dbReference type="EMBL" id="MN739169">
    <property type="protein sequence ID" value="QHS92142.1"/>
    <property type="molecule type" value="Genomic_DNA"/>
</dbReference>